<protein>
    <recommendedName>
        <fullName evidence="3">Tetratricopeptide repeat protein</fullName>
    </recommendedName>
</protein>
<evidence type="ECO:0000313" key="1">
    <source>
        <dbReference type="EMBL" id="GIJ45345.1"/>
    </source>
</evidence>
<evidence type="ECO:0000313" key="2">
    <source>
        <dbReference type="Proteomes" id="UP000619260"/>
    </source>
</evidence>
<gene>
    <name evidence="1" type="ORF">Val02_22310</name>
</gene>
<dbReference type="AlphaFoldDB" id="A0A8J3YJZ1"/>
<comment type="caution">
    <text evidence="1">The sequence shown here is derived from an EMBL/GenBank/DDBJ whole genome shotgun (WGS) entry which is preliminary data.</text>
</comment>
<sequence>MSLLELFDRPDVTTDDLMRAAERITDAAGPEHRATPYITTLTRTVAMLRDLDGPAAYRHDALNAAREIHAAIGDDQPFGALAYTLGALLHRMVGPEDYGYAGWPEREEYRPRPVAGTVSHWQKSMRNWPTPVTDLDVFSVASGLADRAHAAALAGRADEARILLSGLVDLHRLGPEMPATRIPLLFALLTLALHPLADADRAAAARAEANALADRYVGGLPEENPMGATLRTYVELVLALRELRLVAQEQWIATLAAVQCLYGRLAQQTQVPRSTLTYSLAELVPAVSKAGVSVDPRRSMLLFDEHLTMESNHGGPEASVPRHLAERLERAADDLAERFGLPELGLRAMGAAVDLLRWQAGTTDWDRCTEDDISELFATFNTDNDREELARLLNNYAYALGVAGRWAEALPVIEEALDVRPTDLYRLTLAETYEGLGRDDEAAEIRAEVGED</sequence>
<organism evidence="1 2">
    <name type="scientific">Virgisporangium aliadipatigenens</name>
    <dbReference type="NCBI Taxonomy" id="741659"/>
    <lineage>
        <taxon>Bacteria</taxon>
        <taxon>Bacillati</taxon>
        <taxon>Actinomycetota</taxon>
        <taxon>Actinomycetes</taxon>
        <taxon>Micromonosporales</taxon>
        <taxon>Micromonosporaceae</taxon>
        <taxon>Virgisporangium</taxon>
    </lineage>
</organism>
<reference evidence="1" key="1">
    <citation type="submission" date="2021-01" db="EMBL/GenBank/DDBJ databases">
        <title>Whole genome shotgun sequence of Virgisporangium aliadipatigenens NBRC 105644.</title>
        <authorList>
            <person name="Komaki H."/>
            <person name="Tamura T."/>
        </authorList>
    </citation>
    <scope>NUCLEOTIDE SEQUENCE</scope>
    <source>
        <strain evidence="1">NBRC 105644</strain>
    </source>
</reference>
<keyword evidence="2" id="KW-1185">Reference proteome</keyword>
<dbReference type="RefSeq" id="WP_203898905.1">
    <property type="nucleotide sequence ID" value="NZ_BOPF01000007.1"/>
</dbReference>
<evidence type="ECO:0008006" key="3">
    <source>
        <dbReference type="Google" id="ProtNLM"/>
    </source>
</evidence>
<dbReference type="Gene3D" id="1.25.40.10">
    <property type="entry name" value="Tetratricopeptide repeat domain"/>
    <property type="match status" value="1"/>
</dbReference>
<dbReference type="Proteomes" id="UP000619260">
    <property type="component" value="Unassembled WGS sequence"/>
</dbReference>
<dbReference type="EMBL" id="BOPF01000007">
    <property type="protein sequence ID" value="GIJ45345.1"/>
    <property type="molecule type" value="Genomic_DNA"/>
</dbReference>
<accession>A0A8J3YJZ1</accession>
<dbReference type="InterPro" id="IPR011990">
    <property type="entry name" value="TPR-like_helical_dom_sf"/>
</dbReference>
<name>A0A8J3YJZ1_9ACTN</name>
<dbReference type="SUPFAM" id="SSF48452">
    <property type="entry name" value="TPR-like"/>
    <property type="match status" value="1"/>
</dbReference>
<proteinExistence type="predicted"/>